<dbReference type="Proteomes" id="UP000230392">
    <property type="component" value="Unassembled WGS sequence"/>
</dbReference>
<feature type="non-terminal residue" evidence="2">
    <location>
        <position position="156"/>
    </location>
</feature>
<dbReference type="AlphaFoldDB" id="A0A2G9YAK5"/>
<comment type="caution">
    <text evidence="2">The sequence shown here is derived from an EMBL/GenBank/DDBJ whole genome shotgun (WGS) entry which is preliminary data.</text>
</comment>
<evidence type="ECO:0000313" key="2">
    <source>
        <dbReference type="EMBL" id="PIP16254.1"/>
    </source>
</evidence>
<keyword evidence="2" id="KW-0808">Transferase</keyword>
<feature type="domain" description="Glycosyltransferase subfamily 4-like N-terminal" evidence="1">
    <location>
        <begin position="4"/>
        <end position="150"/>
    </location>
</feature>
<evidence type="ECO:0000259" key="1">
    <source>
        <dbReference type="Pfam" id="PF13439"/>
    </source>
</evidence>
<gene>
    <name evidence="2" type="ORF">COX46_03370</name>
</gene>
<dbReference type="InterPro" id="IPR028098">
    <property type="entry name" value="Glyco_trans_4-like_N"/>
</dbReference>
<dbReference type="GO" id="GO:0016740">
    <property type="term" value="F:transferase activity"/>
    <property type="evidence" value="ECO:0007669"/>
    <property type="project" value="UniProtKB-KW"/>
</dbReference>
<organism evidence="2 3">
    <name type="scientific">bacterium (Candidatus Ratteibacteria) CG23_combo_of_CG06-09_8_20_14_all_48_7</name>
    <dbReference type="NCBI Taxonomy" id="2014292"/>
    <lineage>
        <taxon>Bacteria</taxon>
        <taxon>Candidatus Ratteibacteria</taxon>
    </lineage>
</organism>
<name>A0A2G9YAK5_9BACT</name>
<reference evidence="2 3" key="1">
    <citation type="submission" date="2017-09" db="EMBL/GenBank/DDBJ databases">
        <title>Depth-based differentiation of microbial function through sediment-hosted aquifers and enrichment of novel symbionts in the deep terrestrial subsurface.</title>
        <authorList>
            <person name="Probst A.J."/>
            <person name="Ladd B."/>
            <person name="Jarett J.K."/>
            <person name="Geller-Mcgrath D.E."/>
            <person name="Sieber C.M."/>
            <person name="Emerson J.B."/>
            <person name="Anantharaman K."/>
            <person name="Thomas B.C."/>
            <person name="Malmstrom R."/>
            <person name="Stieglmeier M."/>
            <person name="Klingl A."/>
            <person name="Woyke T."/>
            <person name="Ryan C.M."/>
            <person name="Banfield J.F."/>
        </authorList>
    </citation>
    <scope>NUCLEOTIDE SEQUENCE [LARGE SCALE GENOMIC DNA]</scope>
    <source>
        <strain evidence="2">CG23_combo_of_CG06-09_8_20_14_all_48_7</strain>
    </source>
</reference>
<protein>
    <submittedName>
        <fullName evidence="2">Glycosyl transferase</fullName>
    </submittedName>
</protein>
<accession>A0A2G9YAK5</accession>
<evidence type="ECO:0000313" key="3">
    <source>
        <dbReference type="Proteomes" id="UP000230392"/>
    </source>
</evidence>
<dbReference type="Gene3D" id="3.40.50.2000">
    <property type="entry name" value="Glycogen Phosphorylase B"/>
    <property type="match status" value="1"/>
</dbReference>
<dbReference type="SUPFAM" id="SSF53756">
    <property type="entry name" value="UDP-Glycosyltransferase/glycogen phosphorylase"/>
    <property type="match status" value="1"/>
</dbReference>
<dbReference type="Pfam" id="PF13439">
    <property type="entry name" value="Glyco_transf_4"/>
    <property type="match status" value="1"/>
</dbReference>
<proteinExistence type="predicted"/>
<sequence length="156" mass="17883">MDLGGVEQGTFDLACGFKELGHDVLVISGPGQYIPRLKENGIKWYPVPMARKTLPNFCRALRRIRRIIAEEKPDILHCRSRFPAWVTYFASKTFPGSSFITSVHGFHRNRWYSRIMGRGKRVIVISEGLRDYAIRFLGTPAEKVRVVYNGFGFTPF</sequence>
<dbReference type="EMBL" id="PCRF01000164">
    <property type="protein sequence ID" value="PIP16254.1"/>
    <property type="molecule type" value="Genomic_DNA"/>
</dbReference>